<evidence type="ECO:0000256" key="1">
    <source>
        <dbReference type="SAM" id="SignalP"/>
    </source>
</evidence>
<gene>
    <name evidence="2" type="ORF">HMPREF1536_01170</name>
</gene>
<protein>
    <recommendedName>
        <fullName evidence="4">Phosphate-selective porin O and P</fullName>
    </recommendedName>
</protein>
<sequence>MRKLTNLLVVALLGSCATALAQNEETPTASEKSAEIYAGGYEKFRFGGYGEILANFMDYGINRFSGVTYGNTKDNRNSISIPRFVLAFDYKFNSKWILGAEIEFEAGGTGSAVELEQKENGEYETEIEKGGEVALEQFHITRLIHPAFNVRAGHLIVPVGLTNEHHEPINFFGTSRPEGETTLLPSTWHENGIEFFGTFGKNYTKFSYQALIVAGLNANGFDRDTWVASGKQGLFEADNFTSPAYVGRLNYEGIPGLKIGGSMYYCNDAGANSDKTTTYAGVGRIPVRIYTADLQFRNKYVTARGNILYGNLGNSKELSNWNGKQSSKSPYSRLTPIAKNAVSYGGEVGINIRSFFKENAKIPTIYPFARYEYYNPQEKGESGQTMEKRCQVSMWTAGLNWYALPNLVVKADYATRQIGGGKYNSENEFSLGIAYIGWFINK</sequence>
<dbReference type="STRING" id="1203610.HMPREF1536_01170"/>
<dbReference type="Proteomes" id="UP000033035">
    <property type="component" value="Unassembled WGS sequence"/>
</dbReference>
<accession>A0A0F5JL37</accession>
<dbReference type="AlphaFoldDB" id="A0A0F5JL37"/>
<dbReference type="EMBL" id="AQHW01000009">
    <property type="protein sequence ID" value="KKB58295.1"/>
    <property type="molecule type" value="Genomic_DNA"/>
</dbReference>
<dbReference type="PROSITE" id="PS51257">
    <property type="entry name" value="PROKAR_LIPOPROTEIN"/>
    <property type="match status" value="1"/>
</dbReference>
<proteinExistence type="predicted"/>
<dbReference type="InterPro" id="IPR023614">
    <property type="entry name" value="Porin_dom_sf"/>
</dbReference>
<dbReference type="Gene3D" id="2.40.160.10">
    <property type="entry name" value="Porin"/>
    <property type="match status" value="1"/>
</dbReference>
<evidence type="ECO:0000313" key="3">
    <source>
        <dbReference type="Proteomes" id="UP000033035"/>
    </source>
</evidence>
<dbReference type="PATRIC" id="fig|1203610.3.peg.1193"/>
<dbReference type="RefSeq" id="WP_028727759.1">
    <property type="nucleotide sequence ID" value="NZ_AUAE01000018.1"/>
</dbReference>
<comment type="caution">
    <text evidence="2">The sequence shown here is derived from an EMBL/GenBank/DDBJ whole genome shotgun (WGS) entry which is preliminary data.</text>
</comment>
<feature type="chain" id="PRO_5002489628" description="Phosphate-selective porin O and P" evidence="1">
    <location>
        <begin position="22"/>
        <end position="442"/>
    </location>
</feature>
<reference evidence="2 3" key="1">
    <citation type="submission" date="2013-04" db="EMBL/GenBank/DDBJ databases">
        <title>The Genome Sequence of Parabacteroides gordonii DSM 23371.</title>
        <authorList>
            <consortium name="The Broad Institute Genomics Platform"/>
            <person name="Earl A."/>
            <person name="Ward D."/>
            <person name="Feldgarden M."/>
            <person name="Gevers D."/>
            <person name="Martens E."/>
            <person name="Sakamoto M."/>
            <person name="Benno Y."/>
            <person name="Suzuki N."/>
            <person name="Matsunaga N."/>
            <person name="Koshihara K."/>
            <person name="Seki M."/>
            <person name="Komiya H."/>
            <person name="Walker B."/>
            <person name="Young S."/>
            <person name="Zeng Q."/>
            <person name="Gargeya S."/>
            <person name="Fitzgerald M."/>
            <person name="Haas B."/>
            <person name="Abouelleil A."/>
            <person name="Allen A.W."/>
            <person name="Alvarado L."/>
            <person name="Arachchi H.M."/>
            <person name="Berlin A.M."/>
            <person name="Chapman S.B."/>
            <person name="Gainer-Dewar J."/>
            <person name="Goldberg J."/>
            <person name="Griggs A."/>
            <person name="Gujja S."/>
            <person name="Hansen M."/>
            <person name="Howarth C."/>
            <person name="Imamovic A."/>
            <person name="Ireland A."/>
            <person name="Larimer J."/>
            <person name="McCowan C."/>
            <person name="Murphy C."/>
            <person name="Pearson M."/>
            <person name="Poon T.W."/>
            <person name="Priest M."/>
            <person name="Roberts A."/>
            <person name="Saif S."/>
            <person name="Shea T."/>
            <person name="Sisk P."/>
            <person name="Sykes S."/>
            <person name="Wortman J."/>
            <person name="Nusbaum C."/>
            <person name="Birren B."/>
        </authorList>
    </citation>
    <scope>NUCLEOTIDE SEQUENCE [LARGE SCALE GENOMIC DNA]</scope>
    <source>
        <strain evidence="2 3">MS-1</strain>
    </source>
</reference>
<evidence type="ECO:0008006" key="4">
    <source>
        <dbReference type="Google" id="ProtNLM"/>
    </source>
</evidence>
<evidence type="ECO:0000313" key="2">
    <source>
        <dbReference type="EMBL" id="KKB58295.1"/>
    </source>
</evidence>
<keyword evidence="3" id="KW-1185">Reference proteome</keyword>
<feature type="signal peptide" evidence="1">
    <location>
        <begin position="1"/>
        <end position="21"/>
    </location>
</feature>
<name>A0A0F5JL37_9BACT</name>
<dbReference type="HOGENOM" id="CLU_041653_1_0_10"/>
<dbReference type="SUPFAM" id="SSF56935">
    <property type="entry name" value="Porins"/>
    <property type="match status" value="1"/>
</dbReference>
<keyword evidence="1" id="KW-0732">Signal</keyword>
<organism evidence="2 3">
    <name type="scientific">Parabacteroides gordonii MS-1 = DSM 23371</name>
    <dbReference type="NCBI Taxonomy" id="1203610"/>
    <lineage>
        <taxon>Bacteria</taxon>
        <taxon>Pseudomonadati</taxon>
        <taxon>Bacteroidota</taxon>
        <taxon>Bacteroidia</taxon>
        <taxon>Bacteroidales</taxon>
        <taxon>Tannerellaceae</taxon>
        <taxon>Parabacteroides</taxon>
    </lineage>
</organism>